<dbReference type="HOGENOM" id="CLU_2341263_0_0_5"/>
<keyword evidence="2" id="KW-1185">Reference proteome</keyword>
<proteinExistence type="predicted"/>
<protein>
    <submittedName>
        <fullName evidence="1">Uncharacterized protein</fullName>
    </submittedName>
</protein>
<dbReference type="Proteomes" id="UP000011841">
    <property type="component" value="Chromosome"/>
</dbReference>
<organism evidence="1 2">
    <name type="scientific">Bradyrhizobium oligotrophicum S58</name>
    <dbReference type="NCBI Taxonomy" id="1245469"/>
    <lineage>
        <taxon>Bacteria</taxon>
        <taxon>Pseudomonadati</taxon>
        <taxon>Pseudomonadota</taxon>
        <taxon>Alphaproteobacteria</taxon>
        <taxon>Hyphomicrobiales</taxon>
        <taxon>Nitrobacteraceae</taxon>
        <taxon>Bradyrhizobium</taxon>
    </lineage>
</organism>
<accession>M4ZH63</accession>
<dbReference type="AlphaFoldDB" id="M4ZH63"/>
<evidence type="ECO:0000313" key="1">
    <source>
        <dbReference type="EMBL" id="BAM93089.1"/>
    </source>
</evidence>
<evidence type="ECO:0000313" key="2">
    <source>
        <dbReference type="Proteomes" id="UP000011841"/>
    </source>
</evidence>
<reference evidence="1 2" key="1">
    <citation type="journal article" date="2013" name="Appl. Environ. Microbiol.">
        <title>Genome analysis suggests that the soil oligotrophic bacterium Agromonas oligotrophica (Bradyrhizobium oligotrophicum) is a nitrogen-fixing symbiont of Aeschynomene indica.</title>
        <authorList>
            <person name="Okubo T."/>
            <person name="Fukushima S."/>
            <person name="Itakura M."/>
            <person name="Oshima K."/>
            <person name="Longtonglang A."/>
            <person name="Teaumroong N."/>
            <person name="Mitsui H."/>
            <person name="Hattori M."/>
            <person name="Hattori R."/>
            <person name="Hattori T."/>
            <person name="Minamisawa K."/>
        </authorList>
    </citation>
    <scope>NUCLEOTIDE SEQUENCE [LARGE SCALE GENOMIC DNA]</scope>
    <source>
        <strain evidence="1 2">S58</strain>
    </source>
</reference>
<sequence length="97" mass="10682">MLQRQFAHDGGAGPGRITPFDAARLFEDIIGQAQTGQVDADQDRGIFAEEAGSFRIGVMDMTVLIENEDSFAGTVERGREQVSRFDRLELACTHHSI</sequence>
<name>M4ZH63_9BRAD</name>
<dbReference type="KEGG" id="aol:S58_71240"/>
<dbReference type="EMBL" id="AP012603">
    <property type="protein sequence ID" value="BAM93089.1"/>
    <property type="molecule type" value="Genomic_DNA"/>
</dbReference>
<gene>
    <name evidence="1" type="ORF">S58_71240</name>
</gene>